<organism evidence="1 2">
    <name type="scientific">Persea americana</name>
    <name type="common">Avocado</name>
    <dbReference type="NCBI Taxonomy" id="3435"/>
    <lineage>
        <taxon>Eukaryota</taxon>
        <taxon>Viridiplantae</taxon>
        <taxon>Streptophyta</taxon>
        <taxon>Embryophyta</taxon>
        <taxon>Tracheophyta</taxon>
        <taxon>Spermatophyta</taxon>
        <taxon>Magnoliopsida</taxon>
        <taxon>Magnoliidae</taxon>
        <taxon>Laurales</taxon>
        <taxon>Lauraceae</taxon>
        <taxon>Persea</taxon>
    </lineage>
</organism>
<evidence type="ECO:0000313" key="1">
    <source>
        <dbReference type="EMBL" id="KAJ8631689.1"/>
    </source>
</evidence>
<sequence>MAASHKERIESLEAGLQAISEEVQSGNQTTQDRLAKLEEAILQNLQNMKPKNRRGRSQSQSLRESETSDIDAKSSFESDSSSEEEEAVKEEKKHETQKPKKNFPMFNGKDLLTWISRANQFFGFHEMESSKRVKYAAFFLEEEANQWWQWISRVYRKQRRGWRADPKRPPVLQSDYRPSIPRGENILSRNMGKPLPVGVKKLSWEEMQKKREKGLCFNCDEKFTQGHRCKISQVYLIEPVEEDGVDEEPEEGRTTTSEDPSISVHAMAGTKGPRTMRVKAWVYNREVTILIDNGSSHNFINNTIAERLQLPCSSIEAFDVKVASGETMSCSEVYRNVPIKIQEIHIQVDLFALPLVGLDIVLGIQWLAGLGKIISDYGKMTMEFEWGDGWVPLSSHPALETKLVGVNAIEKFWRHGGQCYAIQVDHHHQSPWSNPASQAATWPPDIQNLLEEFDEVMSEPKNLPPSRAYDHHIPFKAGAAPVNVAPYRYAHYQKAEIERQVHEMVCSGLIRPTVITPGQQKFVAKLLGFEYEIHYRPGRQNTIADALSRREDSPVLHTITGPSWAIWDEIRAAIQVCNERVTVMTKLEAQDDSVENYEFREGFLLFRDKVVVPKNDEL</sequence>
<keyword evidence="2" id="KW-1185">Reference proteome</keyword>
<protein>
    <submittedName>
        <fullName evidence="1">Uncharacterized protein</fullName>
    </submittedName>
</protein>
<gene>
    <name evidence="1" type="ORF">MRB53_025012</name>
</gene>
<dbReference type="Proteomes" id="UP001234297">
    <property type="component" value="Chromosome 7"/>
</dbReference>
<evidence type="ECO:0000313" key="2">
    <source>
        <dbReference type="Proteomes" id="UP001234297"/>
    </source>
</evidence>
<name>A0ACC2LDZ5_PERAE</name>
<accession>A0ACC2LDZ5</accession>
<comment type="caution">
    <text evidence="1">The sequence shown here is derived from an EMBL/GenBank/DDBJ whole genome shotgun (WGS) entry which is preliminary data.</text>
</comment>
<reference evidence="1 2" key="1">
    <citation type="journal article" date="2022" name="Hortic Res">
        <title>A haplotype resolved chromosomal level avocado genome allows analysis of novel avocado genes.</title>
        <authorList>
            <person name="Nath O."/>
            <person name="Fletcher S.J."/>
            <person name="Hayward A."/>
            <person name="Shaw L.M."/>
            <person name="Masouleh A.K."/>
            <person name="Furtado A."/>
            <person name="Henry R.J."/>
            <person name="Mitter N."/>
        </authorList>
    </citation>
    <scope>NUCLEOTIDE SEQUENCE [LARGE SCALE GENOMIC DNA]</scope>
    <source>
        <strain evidence="2">cv. Hass</strain>
    </source>
</reference>
<dbReference type="EMBL" id="CM056815">
    <property type="protein sequence ID" value="KAJ8631689.1"/>
    <property type="molecule type" value="Genomic_DNA"/>
</dbReference>
<proteinExistence type="predicted"/>